<dbReference type="InterPro" id="IPR005322">
    <property type="entry name" value="Peptidase_C69"/>
</dbReference>
<accession>A0A098G6E2</accession>
<dbReference type="Pfam" id="PF03577">
    <property type="entry name" value="Peptidase_C69"/>
    <property type="match status" value="1"/>
</dbReference>
<sequence length="523" mass="59483">MNFMPNLHRIIACVLMMNGLPVDACTTLIIGKKASLEGKTIIARTSDTIDARRAKNLKIYYDHEGKKSYLGLPYWDLEADEKNDMAQVATNANGLSISATETIQSNSEVLELDPPVYSKNGIEERNIPGIIMPIATTARGAVDILGKAIEERGLASNVGFGVLFADKDEAWYLETLSGHQWVAIKVPEDVYFVAANGPGQIQAYSPVDYEYKFSHFNGKTPIQFAIDRGIAKITETKQFNFRETFADVANPINPRKNFARLAYVQHHFNPSTQSFDLDTINKGKFLTFLKPEKKISVVDVQRIFASHFEEYSDFDPYQRYNKNENERPYYRPIASLNTSNAHVTIVDNPLSNGDNSLANLEYIALGMPTVSFYIPIYYGITQIPKPLTEGTNQADIQNEKLFWQFRRLQSLVFLNDPEKNIPFNPQERMKLIQGSYQALATEIEQERLEMEANYKETNDPTLIDNFTEATVAKVSVLNNQLIQKLMEQLHISTKYSLQDEQAMADWFTTKVREQDCNYKPEHC</sequence>
<evidence type="ECO:0000256" key="3">
    <source>
        <dbReference type="ARBA" id="ARBA00022670"/>
    </source>
</evidence>
<proteinExistence type="inferred from homology"/>
<name>A0A098G6E2_9GAMM</name>
<keyword evidence="8" id="KW-1185">Reference proteome</keyword>
<evidence type="ECO:0000256" key="5">
    <source>
        <dbReference type="ARBA" id="ARBA00022997"/>
    </source>
</evidence>
<keyword evidence="4 6" id="KW-0378">Hydrolase</keyword>
<organism evidence="7 8">
    <name type="scientific">Legionella fallonii LLAP-10</name>
    <dbReference type="NCBI Taxonomy" id="1212491"/>
    <lineage>
        <taxon>Bacteria</taxon>
        <taxon>Pseudomonadati</taxon>
        <taxon>Pseudomonadota</taxon>
        <taxon>Gammaproteobacteria</taxon>
        <taxon>Legionellales</taxon>
        <taxon>Legionellaceae</taxon>
        <taxon>Legionella</taxon>
    </lineage>
</organism>
<keyword evidence="3 6" id="KW-0645">Protease</keyword>
<evidence type="ECO:0000313" key="7">
    <source>
        <dbReference type="EMBL" id="CEG57551.1"/>
    </source>
</evidence>
<comment type="similarity">
    <text evidence="2 6">Belongs to the peptidase C69 family.</text>
</comment>
<evidence type="ECO:0000313" key="8">
    <source>
        <dbReference type="Proteomes" id="UP000032430"/>
    </source>
</evidence>
<keyword evidence="5 6" id="KW-0224">Dipeptidase</keyword>
<dbReference type="Proteomes" id="UP000032430">
    <property type="component" value="Chromosome I"/>
</dbReference>
<dbReference type="GO" id="GO:0016805">
    <property type="term" value="F:dipeptidase activity"/>
    <property type="evidence" value="ECO:0007669"/>
    <property type="project" value="UniProtKB-KW"/>
</dbReference>
<reference evidence="8" key="1">
    <citation type="submission" date="2014-09" db="EMBL/GenBank/DDBJ databases">
        <authorList>
            <person name="Gomez-Valero L."/>
        </authorList>
    </citation>
    <scope>NUCLEOTIDE SEQUENCE [LARGE SCALE GENOMIC DNA]</scope>
    <source>
        <strain evidence="8">ATCC700992</strain>
    </source>
</reference>
<dbReference type="PANTHER" id="PTHR12994">
    <property type="entry name" value="SECERNIN"/>
    <property type="match status" value="1"/>
</dbReference>
<evidence type="ECO:0000256" key="4">
    <source>
        <dbReference type="ARBA" id="ARBA00022801"/>
    </source>
</evidence>
<dbReference type="EC" id="3.4.-.-" evidence="6"/>
<comment type="catalytic activity">
    <reaction evidence="1">
        <text>an L-aminoacyl-L-amino acid + H2O = 2 an L-alpha-amino acid</text>
        <dbReference type="Rhea" id="RHEA:48940"/>
        <dbReference type="ChEBI" id="CHEBI:15377"/>
        <dbReference type="ChEBI" id="CHEBI:59869"/>
        <dbReference type="ChEBI" id="CHEBI:77460"/>
        <dbReference type="EC" id="3.4.13.19"/>
    </reaction>
</comment>
<dbReference type="Gene3D" id="3.60.60.10">
    <property type="entry name" value="Penicillin V Acylase, Chain A"/>
    <property type="match status" value="1"/>
</dbReference>
<evidence type="ECO:0000256" key="1">
    <source>
        <dbReference type="ARBA" id="ARBA00001670"/>
    </source>
</evidence>
<dbReference type="KEGG" id="lfa:LFA_2170"/>
<dbReference type="InterPro" id="IPR047804">
    <property type="entry name" value="C69_dipept_A-like"/>
</dbReference>
<dbReference type="STRING" id="1212491.LFA_2170"/>
<dbReference type="NCBIfam" id="NF033678">
    <property type="entry name" value="C69_fam_dipept"/>
    <property type="match status" value="1"/>
</dbReference>
<evidence type="ECO:0000256" key="2">
    <source>
        <dbReference type="ARBA" id="ARBA00007225"/>
    </source>
</evidence>
<evidence type="ECO:0000256" key="6">
    <source>
        <dbReference type="RuleBase" id="RU364089"/>
    </source>
</evidence>
<protein>
    <recommendedName>
        <fullName evidence="6">Dipeptidase</fullName>
        <ecNumber evidence="6">3.4.-.-</ecNumber>
    </recommendedName>
</protein>
<dbReference type="AlphaFoldDB" id="A0A098G6E2"/>
<dbReference type="GO" id="GO:0006508">
    <property type="term" value="P:proteolysis"/>
    <property type="evidence" value="ECO:0007669"/>
    <property type="project" value="UniProtKB-KW"/>
</dbReference>
<gene>
    <name evidence="7" type="ORF">LFA_2170</name>
</gene>
<dbReference type="OrthoDB" id="9764088at2"/>
<dbReference type="PANTHER" id="PTHR12994:SF17">
    <property type="entry name" value="LD30995P"/>
    <property type="match status" value="1"/>
</dbReference>
<dbReference type="GO" id="GO:0070004">
    <property type="term" value="F:cysteine-type exopeptidase activity"/>
    <property type="evidence" value="ECO:0007669"/>
    <property type="project" value="InterPro"/>
</dbReference>
<dbReference type="HOGENOM" id="CLU_014823_4_2_6"/>
<dbReference type="EMBL" id="LN614827">
    <property type="protein sequence ID" value="CEG57551.1"/>
    <property type="molecule type" value="Genomic_DNA"/>
</dbReference>